<organism evidence="2 3">
    <name type="scientific">Polyrhizophydium stewartii</name>
    <dbReference type="NCBI Taxonomy" id="2732419"/>
    <lineage>
        <taxon>Eukaryota</taxon>
        <taxon>Fungi</taxon>
        <taxon>Fungi incertae sedis</taxon>
        <taxon>Chytridiomycota</taxon>
        <taxon>Chytridiomycota incertae sedis</taxon>
        <taxon>Chytridiomycetes</taxon>
        <taxon>Rhizophydiales</taxon>
        <taxon>Rhizophydiales incertae sedis</taxon>
        <taxon>Polyrhizophydium</taxon>
    </lineage>
</organism>
<dbReference type="EMBL" id="JADGIZ020000011">
    <property type="protein sequence ID" value="KAL2917471.1"/>
    <property type="molecule type" value="Genomic_DNA"/>
</dbReference>
<evidence type="ECO:0000256" key="1">
    <source>
        <dbReference type="SAM" id="Phobius"/>
    </source>
</evidence>
<sequence length="91" mass="9819">MSTGLEHCANTHGWRVRERDLHLSAALGGWIGGLYAMQGVRHKTVKKSFQQPYMIATALNIAACIGAVAAWRSSPGLRSATIRSIKSMGLP</sequence>
<keyword evidence="1" id="KW-0812">Transmembrane</keyword>
<evidence type="ECO:0008006" key="4">
    <source>
        <dbReference type="Google" id="ProtNLM"/>
    </source>
</evidence>
<comment type="caution">
    <text evidence="2">The sequence shown here is derived from an EMBL/GenBank/DDBJ whole genome shotgun (WGS) entry which is preliminary data.</text>
</comment>
<feature type="transmembrane region" description="Helical" evidence="1">
    <location>
        <begin position="52"/>
        <end position="71"/>
    </location>
</feature>
<reference evidence="2 3" key="1">
    <citation type="submission" date="2023-09" db="EMBL/GenBank/DDBJ databases">
        <title>Pangenome analysis of Batrachochytrium dendrobatidis and related Chytrids.</title>
        <authorList>
            <person name="Yacoub M.N."/>
            <person name="Stajich J.E."/>
            <person name="James T.Y."/>
        </authorList>
    </citation>
    <scope>NUCLEOTIDE SEQUENCE [LARGE SCALE GENOMIC DNA]</scope>
    <source>
        <strain evidence="2 3">JEL0888</strain>
    </source>
</reference>
<gene>
    <name evidence="2" type="ORF">HK105_203137</name>
</gene>
<protein>
    <recommendedName>
        <fullName evidence="4">DUF1294 domain-containing protein</fullName>
    </recommendedName>
</protein>
<keyword evidence="1" id="KW-1133">Transmembrane helix</keyword>
<accession>A0ABR4ND89</accession>
<keyword evidence="3" id="KW-1185">Reference proteome</keyword>
<feature type="transmembrane region" description="Helical" evidence="1">
    <location>
        <begin position="21"/>
        <end position="40"/>
    </location>
</feature>
<dbReference type="Proteomes" id="UP001527925">
    <property type="component" value="Unassembled WGS sequence"/>
</dbReference>
<keyword evidence="1" id="KW-0472">Membrane</keyword>
<proteinExistence type="predicted"/>
<dbReference type="Pfam" id="PF06961">
    <property type="entry name" value="DUF1294"/>
    <property type="match status" value="1"/>
</dbReference>
<evidence type="ECO:0000313" key="2">
    <source>
        <dbReference type="EMBL" id="KAL2917471.1"/>
    </source>
</evidence>
<evidence type="ECO:0000313" key="3">
    <source>
        <dbReference type="Proteomes" id="UP001527925"/>
    </source>
</evidence>
<dbReference type="InterPro" id="IPR010718">
    <property type="entry name" value="DUF1294"/>
</dbReference>
<name>A0ABR4ND89_9FUNG</name>